<evidence type="ECO:0000256" key="5">
    <source>
        <dbReference type="ARBA" id="ARBA00022989"/>
    </source>
</evidence>
<comment type="similarity">
    <text evidence="7">Belongs to the binding-protein-dependent transport system permease family.</text>
</comment>
<evidence type="ECO:0000256" key="2">
    <source>
        <dbReference type="ARBA" id="ARBA00022448"/>
    </source>
</evidence>
<keyword evidence="3" id="KW-1003">Cell membrane</keyword>
<dbReference type="InterPro" id="IPR035906">
    <property type="entry name" value="MetI-like_sf"/>
</dbReference>
<feature type="transmembrane region" description="Helical" evidence="7">
    <location>
        <begin position="25"/>
        <end position="43"/>
    </location>
</feature>
<dbReference type="CDD" id="cd06261">
    <property type="entry name" value="TM_PBP2"/>
    <property type="match status" value="1"/>
</dbReference>
<keyword evidence="5 7" id="KW-1133">Transmembrane helix</keyword>
<dbReference type="RefSeq" id="WP_344914385.1">
    <property type="nucleotide sequence ID" value="NZ_BAAAYO010000013.1"/>
</dbReference>
<dbReference type="Pfam" id="PF00528">
    <property type="entry name" value="BPD_transp_1"/>
    <property type="match status" value="1"/>
</dbReference>
<proteinExistence type="inferred from homology"/>
<dbReference type="PANTHER" id="PTHR30193">
    <property type="entry name" value="ABC TRANSPORTER PERMEASE PROTEIN"/>
    <property type="match status" value="1"/>
</dbReference>
<dbReference type="SUPFAM" id="SSF161098">
    <property type="entry name" value="MetI-like"/>
    <property type="match status" value="1"/>
</dbReference>
<dbReference type="EMBL" id="JBHMAG010000014">
    <property type="protein sequence ID" value="MFB9754085.1"/>
    <property type="molecule type" value="Genomic_DNA"/>
</dbReference>
<feature type="domain" description="ABC transmembrane type-1" evidence="8">
    <location>
        <begin position="85"/>
        <end position="300"/>
    </location>
</feature>
<dbReference type="InterPro" id="IPR051393">
    <property type="entry name" value="ABC_transporter_permease"/>
</dbReference>
<dbReference type="InterPro" id="IPR000515">
    <property type="entry name" value="MetI-like"/>
</dbReference>
<evidence type="ECO:0000256" key="7">
    <source>
        <dbReference type="RuleBase" id="RU363032"/>
    </source>
</evidence>
<keyword evidence="4 7" id="KW-0812">Transmembrane</keyword>
<gene>
    <name evidence="9" type="ORF">ACFFNY_21160</name>
</gene>
<evidence type="ECO:0000313" key="10">
    <source>
        <dbReference type="Proteomes" id="UP001589619"/>
    </source>
</evidence>
<evidence type="ECO:0000256" key="1">
    <source>
        <dbReference type="ARBA" id="ARBA00004651"/>
    </source>
</evidence>
<keyword evidence="6 7" id="KW-0472">Membrane</keyword>
<dbReference type="Gene3D" id="1.10.3720.10">
    <property type="entry name" value="MetI-like"/>
    <property type="match status" value="1"/>
</dbReference>
<organism evidence="9 10">
    <name type="scientific">Paenibacillus hodogayensis</name>
    <dbReference type="NCBI Taxonomy" id="279208"/>
    <lineage>
        <taxon>Bacteria</taxon>
        <taxon>Bacillati</taxon>
        <taxon>Bacillota</taxon>
        <taxon>Bacilli</taxon>
        <taxon>Bacillales</taxon>
        <taxon>Paenibacillaceae</taxon>
        <taxon>Paenibacillus</taxon>
    </lineage>
</organism>
<evidence type="ECO:0000256" key="6">
    <source>
        <dbReference type="ARBA" id="ARBA00023136"/>
    </source>
</evidence>
<feature type="transmembrane region" description="Helical" evidence="7">
    <location>
        <begin position="250"/>
        <end position="269"/>
    </location>
</feature>
<feature type="transmembrane region" description="Helical" evidence="7">
    <location>
        <begin position="281"/>
        <end position="303"/>
    </location>
</feature>
<sequence length="313" mass="36003">MEIDSRLHLAAGKQSFGRKWGRSKYLLLLFLPTLVYYIMFKYIPMFGVLVSFKDYNLFKGVWESDWVGLKYYRMFFESPDFFKLLRNTFVLGIYRLVFGFPAPIILALLLNEVRHMVVKRFVQSVSYLPHFISNVVVVSMMVLFLSPSSGIVNRVMEWTGMEPVNFMAREDLFRGIYVLSDIWQHVGWETIIYLAALTAIDPQLYEAAKIDGADRWKQLIHVTLPGMLPAIIILLILNVGSVLEIGFEKVFLMLNPAIYGTADILSTYVYRTGLGRGNYSYATAIDLFTSVVNLIFIMAANWISRKTSETSLW</sequence>
<feature type="transmembrane region" description="Helical" evidence="7">
    <location>
        <begin position="219"/>
        <end position="243"/>
    </location>
</feature>
<feature type="transmembrane region" description="Helical" evidence="7">
    <location>
        <begin position="131"/>
        <end position="152"/>
    </location>
</feature>
<feature type="transmembrane region" description="Helical" evidence="7">
    <location>
        <begin position="89"/>
        <end position="110"/>
    </location>
</feature>
<dbReference type="PANTHER" id="PTHR30193:SF44">
    <property type="entry name" value="LACTOSE TRANSPORT SYSTEM PERMEASE PROTEIN LACF"/>
    <property type="match status" value="1"/>
</dbReference>
<keyword evidence="2 7" id="KW-0813">Transport</keyword>
<reference evidence="9 10" key="1">
    <citation type="submission" date="2024-09" db="EMBL/GenBank/DDBJ databases">
        <authorList>
            <person name="Sun Q."/>
            <person name="Mori K."/>
        </authorList>
    </citation>
    <scope>NUCLEOTIDE SEQUENCE [LARGE SCALE GENOMIC DNA]</scope>
    <source>
        <strain evidence="9 10">JCM 12520</strain>
    </source>
</reference>
<evidence type="ECO:0000259" key="8">
    <source>
        <dbReference type="PROSITE" id="PS50928"/>
    </source>
</evidence>
<protein>
    <submittedName>
        <fullName evidence="9">ABC transporter permease</fullName>
    </submittedName>
</protein>
<comment type="caution">
    <text evidence="9">The sequence shown here is derived from an EMBL/GenBank/DDBJ whole genome shotgun (WGS) entry which is preliminary data.</text>
</comment>
<evidence type="ECO:0000256" key="4">
    <source>
        <dbReference type="ARBA" id="ARBA00022692"/>
    </source>
</evidence>
<accession>A0ABV5W143</accession>
<comment type="subcellular location">
    <subcellularLocation>
        <location evidence="1 7">Cell membrane</location>
        <topology evidence="1 7">Multi-pass membrane protein</topology>
    </subcellularLocation>
</comment>
<name>A0ABV5W143_9BACL</name>
<evidence type="ECO:0000256" key="3">
    <source>
        <dbReference type="ARBA" id="ARBA00022475"/>
    </source>
</evidence>
<dbReference type="Proteomes" id="UP001589619">
    <property type="component" value="Unassembled WGS sequence"/>
</dbReference>
<dbReference type="PROSITE" id="PS50928">
    <property type="entry name" value="ABC_TM1"/>
    <property type="match status" value="1"/>
</dbReference>
<keyword evidence="10" id="KW-1185">Reference proteome</keyword>
<evidence type="ECO:0000313" key="9">
    <source>
        <dbReference type="EMBL" id="MFB9754085.1"/>
    </source>
</evidence>